<keyword evidence="1" id="KW-0812">Transmembrane</keyword>
<name>A0AAE5CD39_9BACT</name>
<keyword evidence="1" id="KW-0472">Membrane</keyword>
<accession>A0AAE5CD39</accession>
<dbReference type="Proteomes" id="UP000702544">
    <property type="component" value="Unassembled WGS sequence"/>
</dbReference>
<feature type="transmembrane region" description="Helical" evidence="1">
    <location>
        <begin position="7"/>
        <end position="28"/>
    </location>
</feature>
<gene>
    <name evidence="2" type="ORF">GWO12_15805</name>
</gene>
<proteinExistence type="predicted"/>
<evidence type="ECO:0000313" key="3">
    <source>
        <dbReference type="Proteomes" id="UP000702544"/>
    </source>
</evidence>
<sequence>MVNFHKVLISTAIVFCLGFAVWSGVAYADTGNGWALASAIGFGIATLVLVLYLKNLSRFLGT</sequence>
<evidence type="ECO:0000313" key="2">
    <source>
        <dbReference type="EMBL" id="NIR76545.1"/>
    </source>
</evidence>
<dbReference type="EMBL" id="JAACAK010000131">
    <property type="protein sequence ID" value="NIR76545.1"/>
    <property type="molecule type" value="Genomic_DNA"/>
</dbReference>
<evidence type="ECO:0000256" key="1">
    <source>
        <dbReference type="SAM" id="Phobius"/>
    </source>
</evidence>
<feature type="transmembrane region" description="Helical" evidence="1">
    <location>
        <begin position="34"/>
        <end position="53"/>
    </location>
</feature>
<dbReference type="AlphaFoldDB" id="A0AAE5CD39"/>
<protein>
    <submittedName>
        <fullName evidence="2">Uncharacterized protein</fullName>
    </submittedName>
</protein>
<organism evidence="2 3">
    <name type="scientific">Candidatus Kutchimonas denitrificans</name>
    <dbReference type="NCBI Taxonomy" id="3056748"/>
    <lineage>
        <taxon>Bacteria</taxon>
        <taxon>Pseudomonadati</taxon>
        <taxon>Gemmatimonadota</taxon>
        <taxon>Gemmatimonadia</taxon>
        <taxon>Candidatus Palauibacterales</taxon>
        <taxon>Candidatus Palauibacteraceae</taxon>
        <taxon>Candidatus Kutchimonas</taxon>
    </lineage>
</organism>
<reference evidence="2 3" key="1">
    <citation type="submission" date="2020-01" db="EMBL/GenBank/DDBJ databases">
        <title>Genomes assembled from Gulf of Kutch pelagic sediment metagenomes.</title>
        <authorList>
            <person name="Chandrashekar M."/>
            <person name="Mahajan M.S."/>
            <person name="Dave K.J."/>
            <person name="Vatsa P."/>
            <person name="Nathani N.M."/>
        </authorList>
    </citation>
    <scope>NUCLEOTIDE SEQUENCE [LARGE SCALE GENOMIC DNA]</scope>
    <source>
        <strain evidence="2">KS3-K002</strain>
    </source>
</reference>
<comment type="caution">
    <text evidence="2">The sequence shown here is derived from an EMBL/GenBank/DDBJ whole genome shotgun (WGS) entry which is preliminary data.</text>
</comment>
<keyword evidence="1" id="KW-1133">Transmembrane helix</keyword>